<dbReference type="FunFam" id="2.30.29.30:FF:000002">
    <property type="entry name" value="Band 4.1-like protein 5 isoform 1"/>
    <property type="match status" value="1"/>
</dbReference>
<feature type="compositionally biased region" description="Low complexity" evidence="1">
    <location>
        <begin position="336"/>
        <end position="346"/>
    </location>
</feature>
<feature type="compositionally biased region" description="Low complexity" evidence="1">
    <location>
        <begin position="747"/>
        <end position="762"/>
    </location>
</feature>
<proteinExistence type="predicted"/>
<keyword evidence="4" id="KW-1185">Reference proteome</keyword>
<dbReference type="InterPro" id="IPR019748">
    <property type="entry name" value="FERM_central"/>
</dbReference>
<dbReference type="AlphaFoldDB" id="A0A8J5JH17"/>
<dbReference type="InterPro" id="IPR035963">
    <property type="entry name" value="FERM_2"/>
</dbReference>
<dbReference type="PROSITE" id="PS00660">
    <property type="entry name" value="FERM_1"/>
    <property type="match status" value="1"/>
</dbReference>
<reference evidence="3" key="1">
    <citation type="journal article" date="2021" name="Sci. Adv.">
        <title>The American lobster genome reveals insights on longevity, neural, and immune adaptations.</title>
        <authorList>
            <person name="Polinski J.M."/>
            <person name="Zimin A.V."/>
            <person name="Clark K.F."/>
            <person name="Kohn A.B."/>
            <person name="Sadowski N."/>
            <person name="Timp W."/>
            <person name="Ptitsyn A."/>
            <person name="Khanna P."/>
            <person name="Romanova D.Y."/>
            <person name="Williams P."/>
            <person name="Greenwood S.J."/>
            <person name="Moroz L.L."/>
            <person name="Walt D.R."/>
            <person name="Bodnar A.G."/>
        </authorList>
    </citation>
    <scope>NUCLEOTIDE SEQUENCE</scope>
    <source>
        <strain evidence="3">GMGI-L3</strain>
    </source>
</reference>
<dbReference type="Pfam" id="PF08736">
    <property type="entry name" value="FA"/>
    <property type="match status" value="1"/>
</dbReference>
<dbReference type="InterPro" id="IPR014847">
    <property type="entry name" value="FA"/>
</dbReference>
<protein>
    <submittedName>
        <fullName evidence="3">Band 4.1-like protein 5-like</fullName>
    </submittedName>
</protein>
<dbReference type="InterPro" id="IPR014352">
    <property type="entry name" value="FERM/acyl-CoA-bd_prot_sf"/>
</dbReference>
<dbReference type="PANTHER" id="PTHR23280:SF25">
    <property type="entry name" value="MOESIN_EZRIN_RADIXIN HOMOLOG 1"/>
    <property type="match status" value="1"/>
</dbReference>
<dbReference type="Gene3D" id="2.30.29.30">
    <property type="entry name" value="Pleckstrin-homology domain (PH domain)/Phosphotyrosine-binding domain (PTB)"/>
    <property type="match status" value="1"/>
</dbReference>
<dbReference type="PANTHER" id="PTHR23280">
    <property type="entry name" value="4.1 G PROTEIN"/>
    <property type="match status" value="1"/>
</dbReference>
<dbReference type="InterPro" id="IPR029071">
    <property type="entry name" value="Ubiquitin-like_domsf"/>
</dbReference>
<dbReference type="SUPFAM" id="SSF54236">
    <property type="entry name" value="Ubiquitin-like"/>
    <property type="match status" value="1"/>
</dbReference>
<dbReference type="InterPro" id="IPR011993">
    <property type="entry name" value="PH-like_dom_sf"/>
</dbReference>
<evidence type="ECO:0000256" key="1">
    <source>
        <dbReference type="SAM" id="MobiDB-lite"/>
    </source>
</evidence>
<dbReference type="Gene3D" id="3.10.20.90">
    <property type="entry name" value="Phosphatidylinositol 3-kinase Catalytic Subunit, Chain A, domain 1"/>
    <property type="match status" value="1"/>
</dbReference>
<dbReference type="GO" id="GO:0005856">
    <property type="term" value="C:cytoskeleton"/>
    <property type="evidence" value="ECO:0007669"/>
    <property type="project" value="TreeGrafter"/>
</dbReference>
<dbReference type="Gene3D" id="1.20.80.10">
    <property type="match status" value="1"/>
</dbReference>
<accession>A0A8J5JH17</accession>
<feature type="region of interest" description="Disordered" evidence="1">
    <location>
        <begin position="561"/>
        <end position="583"/>
    </location>
</feature>
<comment type="caution">
    <text evidence="3">The sequence shown here is derived from an EMBL/GenBank/DDBJ whole genome shotgun (WGS) entry which is preliminary data.</text>
</comment>
<dbReference type="CDD" id="cd14473">
    <property type="entry name" value="FERM_B-lobe"/>
    <property type="match status" value="1"/>
</dbReference>
<feature type="compositionally biased region" description="Low complexity" evidence="1">
    <location>
        <begin position="317"/>
        <end position="329"/>
    </location>
</feature>
<evidence type="ECO:0000313" key="3">
    <source>
        <dbReference type="EMBL" id="KAG7157545.1"/>
    </source>
</evidence>
<feature type="compositionally biased region" description="Basic and acidic residues" evidence="1">
    <location>
        <begin position="270"/>
        <end position="286"/>
    </location>
</feature>
<dbReference type="EMBL" id="JAHLQT010037402">
    <property type="protein sequence ID" value="KAG7157545.1"/>
    <property type="molecule type" value="Genomic_DNA"/>
</dbReference>
<dbReference type="SUPFAM" id="SSF50729">
    <property type="entry name" value="PH domain-like"/>
    <property type="match status" value="1"/>
</dbReference>
<dbReference type="InterPro" id="IPR018980">
    <property type="entry name" value="FERM_PH-like_C"/>
</dbReference>
<dbReference type="CDD" id="cd13186">
    <property type="entry name" value="FERM_C_NBL4_NBL5"/>
    <property type="match status" value="1"/>
</dbReference>
<evidence type="ECO:0000313" key="4">
    <source>
        <dbReference type="Proteomes" id="UP000747542"/>
    </source>
</evidence>
<name>A0A8J5JH17_HOMAM</name>
<dbReference type="SMART" id="SM01195">
    <property type="entry name" value="FA"/>
    <property type="match status" value="1"/>
</dbReference>
<feature type="region of interest" description="Disordered" evidence="1">
    <location>
        <begin position="317"/>
        <end position="406"/>
    </location>
</feature>
<organism evidence="3 4">
    <name type="scientific">Homarus americanus</name>
    <name type="common">American lobster</name>
    <dbReference type="NCBI Taxonomy" id="6706"/>
    <lineage>
        <taxon>Eukaryota</taxon>
        <taxon>Metazoa</taxon>
        <taxon>Ecdysozoa</taxon>
        <taxon>Arthropoda</taxon>
        <taxon>Crustacea</taxon>
        <taxon>Multicrustacea</taxon>
        <taxon>Malacostraca</taxon>
        <taxon>Eumalacostraca</taxon>
        <taxon>Eucarida</taxon>
        <taxon>Decapoda</taxon>
        <taxon>Pleocyemata</taxon>
        <taxon>Astacidea</taxon>
        <taxon>Nephropoidea</taxon>
        <taxon>Nephropidae</taxon>
        <taxon>Homarus</taxon>
    </lineage>
</organism>
<feature type="domain" description="FERM" evidence="2">
    <location>
        <begin position="1"/>
        <end position="215"/>
    </location>
</feature>
<evidence type="ECO:0000259" key="2">
    <source>
        <dbReference type="PROSITE" id="PS50057"/>
    </source>
</evidence>
<dbReference type="SMART" id="SM01196">
    <property type="entry name" value="FERM_C"/>
    <property type="match status" value="1"/>
</dbReference>
<dbReference type="InterPro" id="IPR019747">
    <property type="entry name" value="FERM_CS"/>
</dbReference>
<dbReference type="Pfam" id="PF00373">
    <property type="entry name" value="FERM_M"/>
    <property type="match status" value="1"/>
</dbReference>
<dbReference type="SUPFAM" id="SSF47031">
    <property type="entry name" value="Second domain of FERM"/>
    <property type="match status" value="1"/>
</dbReference>
<feature type="region of interest" description="Disordered" evidence="1">
    <location>
        <begin position="258"/>
        <end position="292"/>
    </location>
</feature>
<dbReference type="InterPro" id="IPR000299">
    <property type="entry name" value="FERM_domain"/>
</dbReference>
<dbReference type="GO" id="GO:0031032">
    <property type="term" value="P:actomyosin structure organization"/>
    <property type="evidence" value="ECO:0007669"/>
    <property type="project" value="TreeGrafter"/>
</dbReference>
<feature type="compositionally biased region" description="Low complexity" evidence="1">
    <location>
        <begin position="841"/>
        <end position="856"/>
    </location>
</feature>
<feature type="compositionally biased region" description="Low complexity" evidence="1">
    <location>
        <begin position="370"/>
        <end position="401"/>
    </location>
</feature>
<dbReference type="Pfam" id="PF09380">
    <property type="entry name" value="FERM_C"/>
    <property type="match status" value="1"/>
</dbReference>
<feature type="compositionally biased region" description="Low complexity" evidence="1">
    <location>
        <begin position="802"/>
        <end position="825"/>
    </location>
</feature>
<dbReference type="Proteomes" id="UP000747542">
    <property type="component" value="Unassembled WGS sequence"/>
</dbReference>
<feature type="region of interest" description="Disordered" evidence="1">
    <location>
        <begin position="744"/>
        <end position="861"/>
    </location>
</feature>
<dbReference type="PROSITE" id="PS50057">
    <property type="entry name" value="FERM_3"/>
    <property type="match status" value="1"/>
</dbReference>
<gene>
    <name evidence="3" type="primary">Epb41l5-L</name>
    <name evidence="3" type="ORF">Hamer_G019179</name>
</gene>
<sequence length="897" mass="96231">MRDGRHWLDPTKTIKKQVKIGPPYTFRFKVKFYPQEPNLLREELTSWRRRRKSGMPAELGDYDPEVHSAGFVSEFHFSPDQSDAMEEDTLERFREFNGLTPAQAEQSYLNKAKFLEMYGVDMHTVLGKDGQGYRLGLTPTGILVFEDETKIGLFFWPKITRLDFKKKKLTLMVVEDDDEEREQEHTFVFRLHNEKACKHLWKCAVEHHSFFRLKSPSKGPSGRQNFFRMGSRFRYSGRTEFQTTLQQRARRTVQFERRPSQRFARRQSHVVREKQRKSVIERRTENGKGGSSIEAVSAAAVAATTVAASATSAITVATTSTTSSTTSVTKPIASASSTSTVPSCTTTPPPSPLDAPSSPIPSAGITLTRPPTSSIISQASSTTSSTCASAGGAVAGSPPSSDETDDATYAAEDRLDTLIKNLSRYTTVPSYLDNSVNDLARAKPSQKEMGAEALPQPTGAIEAESLVNKMKNLDNCNKSNINGTGGKVSSSSSTKVKDVNVVVVVPNNQVTLTKNTARPIPPDQFKSNILKAKAEEELKKGPLSVDLDKASCGKLKISNGEVADSSACSEEPEGANDGGSLPRIKKASNADTCGNSEGATFVSVGGDKLTLSLGAVGVGESGGSSNPPQHLLEAWEGREQPGEDSTPLLTLDPPVTVTHFTTPSQSTALDHLTLPSQDLTDTSSISSTTTSISLSTTNNFNSNPFNPFASSIFSTSNPFSSSSNVTNNPFSVSTTTAAVISNPFVKSSPSSLSSTTSTMTGSKPASSSGAEESLGNGEISPSPPYSPSDTPADGVPSPPHSPRSFTSSTSSQASSPSSFSPDQPATQDPHKETTFSGNQPVTRSVSSTSNRSFTVTKSTANSTLNQMSPWLVADPPVPPLSNKLEAPKMRTVITTEL</sequence>